<feature type="coiled-coil region" evidence="1">
    <location>
        <begin position="62"/>
        <end position="92"/>
    </location>
</feature>
<protein>
    <submittedName>
        <fullName evidence="3">Uncharacterized protein</fullName>
    </submittedName>
</protein>
<dbReference type="EMBL" id="JAEPRB010000029">
    <property type="protein sequence ID" value="KAG2225332.1"/>
    <property type="molecule type" value="Genomic_DNA"/>
</dbReference>
<name>A0A8H7S9M8_9FUNG</name>
<comment type="caution">
    <text evidence="3">The sequence shown here is derived from an EMBL/GenBank/DDBJ whole genome shotgun (WGS) entry which is preliminary data.</text>
</comment>
<gene>
    <name evidence="3" type="ORF">INT45_005576</name>
</gene>
<accession>A0A8H7S9M8</accession>
<proteinExistence type="predicted"/>
<keyword evidence="4" id="KW-1185">Reference proteome</keyword>
<reference evidence="3 4" key="1">
    <citation type="submission" date="2020-12" db="EMBL/GenBank/DDBJ databases">
        <title>Metabolic potential, ecology and presence of endohyphal bacteria is reflected in genomic diversity of Mucoromycotina.</title>
        <authorList>
            <person name="Muszewska A."/>
            <person name="Okrasinska A."/>
            <person name="Steczkiewicz K."/>
            <person name="Drgas O."/>
            <person name="Orlowska M."/>
            <person name="Perlinska-Lenart U."/>
            <person name="Aleksandrzak-Piekarczyk T."/>
            <person name="Szatraj K."/>
            <person name="Zielenkiewicz U."/>
            <person name="Pilsyk S."/>
            <person name="Malc E."/>
            <person name="Mieczkowski P."/>
            <person name="Kruszewska J.S."/>
            <person name="Biernat P."/>
            <person name="Pawlowska J."/>
        </authorList>
    </citation>
    <scope>NUCLEOTIDE SEQUENCE [LARGE SCALE GENOMIC DNA]</scope>
    <source>
        <strain evidence="3 4">CBS 142.35</strain>
    </source>
</reference>
<dbReference type="Proteomes" id="UP000646827">
    <property type="component" value="Unassembled WGS sequence"/>
</dbReference>
<keyword evidence="1" id="KW-0175">Coiled coil</keyword>
<evidence type="ECO:0000256" key="2">
    <source>
        <dbReference type="SAM" id="MobiDB-lite"/>
    </source>
</evidence>
<evidence type="ECO:0000313" key="3">
    <source>
        <dbReference type="EMBL" id="KAG2225332.1"/>
    </source>
</evidence>
<feature type="region of interest" description="Disordered" evidence="2">
    <location>
        <begin position="30"/>
        <end position="49"/>
    </location>
</feature>
<evidence type="ECO:0000256" key="1">
    <source>
        <dbReference type="SAM" id="Coils"/>
    </source>
</evidence>
<feature type="compositionally biased region" description="Low complexity" evidence="2">
    <location>
        <begin position="38"/>
        <end position="49"/>
    </location>
</feature>
<evidence type="ECO:0000313" key="4">
    <source>
        <dbReference type="Proteomes" id="UP000646827"/>
    </source>
</evidence>
<dbReference type="AlphaFoldDB" id="A0A8H7S9M8"/>
<sequence>MGNQPSHFDYATSTYGTNGAPLALSRHHGQWVPHHHNGNINHQQQQQQQIANNNWYNNQLYLNQQQQQLQQLQQQQQHLHQQQQQLQYQQQQQRHYQGLYSLSSPTLSMNHSPYFNMGSQYLYNSHPSSVK</sequence>
<organism evidence="3 4">
    <name type="scientific">Circinella minor</name>
    <dbReference type="NCBI Taxonomy" id="1195481"/>
    <lineage>
        <taxon>Eukaryota</taxon>
        <taxon>Fungi</taxon>
        <taxon>Fungi incertae sedis</taxon>
        <taxon>Mucoromycota</taxon>
        <taxon>Mucoromycotina</taxon>
        <taxon>Mucoromycetes</taxon>
        <taxon>Mucorales</taxon>
        <taxon>Lichtheimiaceae</taxon>
        <taxon>Circinella</taxon>
    </lineage>
</organism>